<dbReference type="EMBL" id="QXGF01001213">
    <property type="protein sequence ID" value="KAE8931654.1"/>
    <property type="molecule type" value="Genomic_DNA"/>
</dbReference>
<dbReference type="EMBL" id="QXFZ01001160">
    <property type="protein sequence ID" value="KAE9095705.1"/>
    <property type="molecule type" value="Genomic_DNA"/>
</dbReference>
<evidence type="ECO:0000313" key="6">
    <source>
        <dbReference type="EMBL" id="KAE9195917.1"/>
    </source>
</evidence>
<dbReference type="EMBL" id="QXFX01000380">
    <property type="protein sequence ID" value="KAE9117963.1"/>
    <property type="molecule type" value="Genomic_DNA"/>
</dbReference>
<dbReference type="Proteomes" id="UP000440732">
    <property type="component" value="Unassembled WGS sequence"/>
</dbReference>
<evidence type="ECO:0000313" key="14">
    <source>
        <dbReference type="Proteomes" id="UP000476176"/>
    </source>
</evidence>
<name>A0A6A3X632_9STRA</name>
<evidence type="ECO:0000313" key="11">
    <source>
        <dbReference type="Proteomes" id="UP000440732"/>
    </source>
</evidence>
<dbReference type="Gene3D" id="3.10.10.10">
    <property type="entry name" value="HIV Type 1 Reverse Transcriptase, subunit A, domain 1"/>
    <property type="match status" value="1"/>
</dbReference>
<dbReference type="SUPFAM" id="SSF56672">
    <property type="entry name" value="DNA/RNA polymerases"/>
    <property type="match status" value="1"/>
</dbReference>
<evidence type="ECO:0000313" key="7">
    <source>
        <dbReference type="EMBL" id="KAE9217291.1"/>
    </source>
</evidence>
<evidence type="ECO:0000313" key="15">
    <source>
        <dbReference type="Proteomes" id="UP000486351"/>
    </source>
</evidence>
<dbReference type="InterPro" id="IPR043128">
    <property type="entry name" value="Rev_trsase/Diguanyl_cyclase"/>
</dbReference>
<proteinExistence type="predicted"/>
<evidence type="ECO:0000313" key="5">
    <source>
        <dbReference type="EMBL" id="KAE9129942.1"/>
    </source>
</evidence>
<dbReference type="AlphaFoldDB" id="A0A6A3X632"/>
<accession>A0A6A3X632</accession>
<dbReference type="Proteomes" id="UP000460718">
    <property type="component" value="Unassembled WGS sequence"/>
</dbReference>
<dbReference type="EMBL" id="QXGB01001158">
    <property type="protein sequence ID" value="KAE9195917.1"/>
    <property type="molecule type" value="Genomic_DNA"/>
</dbReference>
<gene>
    <name evidence="7" type="ORF">PF004_g14196</name>
    <name evidence="6" type="ORF">PF005_g17084</name>
    <name evidence="5" type="ORF">PF006_g15876</name>
    <name evidence="3" type="ORF">PF007_g17280</name>
    <name evidence="8" type="ORF">PF008_g14554</name>
    <name evidence="1" type="ORF">PF009_g18292</name>
    <name evidence="4" type="ORF">PF010_g8402</name>
    <name evidence="2" type="ORF">PF011_g16535</name>
</gene>
<keyword evidence="10" id="KW-1185">Reference proteome</keyword>
<dbReference type="Proteomes" id="UP000433483">
    <property type="component" value="Unassembled WGS sequence"/>
</dbReference>
<reference evidence="9 10" key="1">
    <citation type="submission" date="2018-08" db="EMBL/GenBank/DDBJ databases">
        <title>Genomic investigation of the strawberry pathogen Phytophthora fragariae indicates pathogenicity is determined by transcriptional variation in three key races.</title>
        <authorList>
            <person name="Adams T.M."/>
            <person name="Armitage A.D."/>
            <person name="Sobczyk M.K."/>
            <person name="Bates H.J."/>
            <person name="Dunwell J.M."/>
            <person name="Nellist C.F."/>
            <person name="Harrison R.J."/>
        </authorList>
    </citation>
    <scope>NUCLEOTIDE SEQUENCE [LARGE SCALE GENOMIC DNA]</scope>
    <source>
        <strain evidence="7 14">BC-23</strain>
        <strain evidence="6 10">NOV-27</strain>
        <strain evidence="5 11">NOV-5</strain>
        <strain evidence="3 12">NOV-71</strain>
        <strain evidence="8 15">NOV-77</strain>
        <strain evidence="1 9">NOV-9</strain>
        <strain evidence="4 16">ONT-3</strain>
        <strain evidence="2 13">SCRP245</strain>
    </source>
</reference>
<dbReference type="Gene3D" id="3.30.70.270">
    <property type="match status" value="1"/>
</dbReference>
<dbReference type="EMBL" id="QXGC01000896">
    <property type="protein sequence ID" value="KAE9217291.1"/>
    <property type="molecule type" value="Genomic_DNA"/>
</dbReference>
<organism evidence="6 10">
    <name type="scientific">Phytophthora fragariae</name>
    <dbReference type="NCBI Taxonomy" id="53985"/>
    <lineage>
        <taxon>Eukaryota</taxon>
        <taxon>Sar</taxon>
        <taxon>Stramenopiles</taxon>
        <taxon>Oomycota</taxon>
        <taxon>Peronosporomycetes</taxon>
        <taxon>Peronosporales</taxon>
        <taxon>Peronosporaceae</taxon>
        <taxon>Phytophthora</taxon>
    </lineage>
</organism>
<dbReference type="Proteomes" id="UP000441208">
    <property type="component" value="Unassembled WGS sequence"/>
</dbReference>
<dbReference type="OrthoDB" id="97707at2759"/>
<comment type="caution">
    <text evidence="6">The sequence shown here is derived from an EMBL/GenBank/DDBJ whole genome shotgun (WGS) entry which is preliminary data.</text>
</comment>
<evidence type="ECO:0000313" key="13">
    <source>
        <dbReference type="Proteomes" id="UP000460718"/>
    </source>
</evidence>
<dbReference type="Proteomes" id="UP000429523">
    <property type="component" value="Unassembled WGS sequence"/>
</dbReference>
<dbReference type="Proteomes" id="UP000476176">
    <property type="component" value="Unassembled WGS sequence"/>
</dbReference>
<dbReference type="Proteomes" id="UP000488956">
    <property type="component" value="Unassembled WGS sequence"/>
</dbReference>
<dbReference type="EMBL" id="QXFY01000906">
    <property type="protein sequence ID" value="KAE9333236.1"/>
    <property type="molecule type" value="Genomic_DNA"/>
</dbReference>
<evidence type="ECO:0000313" key="4">
    <source>
        <dbReference type="EMBL" id="KAE9117963.1"/>
    </source>
</evidence>
<evidence type="ECO:0000313" key="2">
    <source>
        <dbReference type="EMBL" id="KAE8994956.1"/>
    </source>
</evidence>
<dbReference type="InterPro" id="IPR043502">
    <property type="entry name" value="DNA/RNA_pol_sf"/>
</dbReference>
<evidence type="ECO:0008006" key="17">
    <source>
        <dbReference type="Google" id="ProtNLM"/>
    </source>
</evidence>
<dbReference type="EMBL" id="QXFW01001189">
    <property type="protein sequence ID" value="KAE8994956.1"/>
    <property type="molecule type" value="Genomic_DNA"/>
</dbReference>
<sequence length="59" mass="6337">MSGSTNFSAIDLMDGFYQILMCETDMPLTAVSTPSGMLWGWLVMPQGLKGASITSNCMV</sequence>
<evidence type="ECO:0000313" key="9">
    <source>
        <dbReference type="Proteomes" id="UP000429523"/>
    </source>
</evidence>
<evidence type="ECO:0000313" key="1">
    <source>
        <dbReference type="EMBL" id="KAE8931654.1"/>
    </source>
</evidence>
<dbReference type="Proteomes" id="UP000486351">
    <property type="component" value="Unassembled WGS sequence"/>
</dbReference>
<evidence type="ECO:0000313" key="16">
    <source>
        <dbReference type="Proteomes" id="UP000488956"/>
    </source>
</evidence>
<evidence type="ECO:0000313" key="12">
    <source>
        <dbReference type="Proteomes" id="UP000441208"/>
    </source>
</evidence>
<evidence type="ECO:0000313" key="10">
    <source>
        <dbReference type="Proteomes" id="UP000433483"/>
    </source>
</evidence>
<protein>
    <recommendedName>
        <fullName evidence="17">Reverse transcriptase domain-containing protein</fullName>
    </recommendedName>
</protein>
<evidence type="ECO:0000313" key="8">
    <source>
        <dbReference type="EMBL" id="KAE9333236.1"/>
    </source>
</evidence>
<dbReference type="EMBL" id="QXGA01001071">
    <property type="protein sequence ID" value="KAE9129942.1"/>
    <property type="molecule type" value="Genomic_DNA"/>
</dbReference>
<evidence type="ECO:0000313" key="3">
    <source>
        <dbReference type="EMBL" id="KAE9095705.1"/>
    </source>
</evidence>